<organism evidence="1">
    <name type="scientific">Caldithrix abyssi</name>
    <dbReference type="NCBI Taxonomy" id="187145"/>
    <lineage>
        <taxon>Bacteria</taxon>
        <taxon>Pseudomonadati</taxon>
        <taxon>Calditrichota</taxon>
        <taxon>Calditrichia</taxon>
        <taxon>Calditrichales</taxon>
        <taxon>Calditrichaceae</taxon>
        <taxon>Caldithrix</taxon>
    </lineage>
</organism>
<dbReference type="Proteomes" id="UP000886124">
    <property type="component" value="Unassembled WGS sequence"/>
</dbReference>
<dbReference type="PANTHER" id="PTHR47197">
    <property type="entry name" value="PROTEIN NIRF"/>
    <property type="match status" value="1"/>
</dbReference>
<dbReference type="PANTHER" id="PTHR47197:SF3">
    <property type="entry name" value="DIHYDRO-HEME D1 DEHYDROGENASE"/>
    <property type="match status" value="1"/>
</dbReference>
<dbReference type="EMBL" id="DROD01000635">
    <property type="protein sequence ID" value="HHJ53521.1"/>
    <property type="molecule type" value="Genomic_DNA"/>
</dbReference>
<dbReference type="SUPFAM" id="SSF51004">
    <property type="entry name" value="C-terminal (heme d1) domain of cytochrome cd1-nitrite reductase"/>
    <property type="match status" value="1"/>
</dbReference>
<dbReference type="InterPro" id="IPR019405">
    <property type="entry name" value="Lactonase_7-beta_prop"/>
</dbReference>
<comment type="caution">
    <text evidence="1">The sequence shown here is derived from an EMBL/GenBank/DDBJ whole genome shotgun (WGS) entry which is preliminary data.</text>
</comment>
<evidence type="ECO:0008006" key="2">
    <source>
        <dbReference type="Google" id="ProtNLM"/>
    </source>
</evidence>
<dbReference type="Gene3D" id="3.40.720.10">
    <property type="entry name" value="Alkaline Phosphatase, subunit A"/>
    <property type="match status" value="1"/>
</dbReference>
<protein>
    <recommendedName>
        <fullName evidence="2">YncE family protein</fullName>
    </recommendedName>
</protein>
<accession>A0A7V5PQT7</accession>
<dbReference type="InterPro" id="IPR015943">
    <property type="entry name" value="WD40/YVTN_repeat-like_dom_sf"/>
</dbReference>
<dbReference type="Pfam" id="PF10282">
    <property type="entry name" value="Lactonase"/>
    <property type="match status" value="1"/>
</dbReference>
<dbReference type="AlphaFoldDB" id="A0A7V5PQT7"/>
<dbReference type="Gene3D" id="2.130.10.10">
    <property type="entry name" value="YVTN repeat-like/Quinoprotein amine dehydrogenase"/>
    <property type="match status" value="2"/>
</dbReference>
<feature type="non-terminal residue" evidence="1">
    <location>
        <position position="635"/>
    </location>
</feature>
<dbReference type="InterPro" id="IPR011048">
    <property type="entry name" value="Haem_d1_sf"/>
</dbReference>
<dbReference type="InterPro" id="IPR051200">
    <property type="entry name" value="Host-pathogen_enzymatic-act"/>
</dbReference>
<sequence>MIRRILTIALLMLLPSCYGIRERAPQLPGRYEHFTLLPNGWKLSPAGEAVNIGELPLNMVVTADERYAITSNSGEGEQSISVVDLQKRQEVQRFAVDKTWRGLALDEAAGRLYVSGGNDDWVLALRWQNGKIAAGDTIRLPGEEGVKFHSVTGLALNPTKQQLFVVTKQSNRLYVFHTGNGALLHRAEMPGKCYDVQLDHRGKYAYVSVWGKALVLQIDTGNFQETRRFRTGDHPCELILSADDRYLFVANANTNNVSVIDVRQGKTVETLNSALTADAPPGSTPNALALNTQDGVLLIANADNNYLSLFDVRQPARSKSLGFIPVGWYPTAVRYLPKTRKILVANGKGMTSLANPQGPMPGRKRKTEQYIGSLLKGTLSVIPFPQEDQLAEYSARVYANTPFTAKKKANPAGQSVVPGNGKIKHIFYIIRENRTYDQVLGDMPQGNGDSSLCLFGRKLTPNAHKIAETFVLFDNFYADAEVSADGHNWSTAAYATDYVEKTWPTLYGRRGGHYDYEGGVPISSPTSGYIWNNVLNAGLSLRNYGEFTPGTPNEQGFYTSREPALQPYTCPQYPGFNLSITDVTRYEVWEKDFTRLERENAVPALSIIRLPNDHTAGTKKGMRTISAMVADNDYA</sequence>
<name>A0A7V5PQT7_CALAY</name>
<proteinExistence type="predicted"/>
<dbReference type="InterPro" id="IPR017850">
    <property type="entry name" value="Alkaline_phosphatase_core_sf"/>
</dbReference>
<reference evidence="1" key="1">
    <citation type="journal article" date="2020" name="mSystems">
        <title>Genome- and Community-Level Interaction Insights into Carbon Utilization and Element Cycling Functions of Hydrothermarchaeota in Hydrothermal Sediment.</title>
        <authorList>
            <person name="Zhou Z."/>
            <person name="Liu Y."/>
            <person name="Xu W."/>
            <person name="Pan J."/>
            <person name="Luo Z.H."/>
            <person name="Li M."/>
        </authorList>
    </citation>
    <scope>NUCLEOTIDE SEQUENCE [LARGE SCALE GENOMIC DNA]</scope>
    <source>
        <strain evidence="1">HyVt-527</strain>
    </source>
</reference>
<evidence type="ECO:0000313" key="1">
    <source>
        <dbReference type="EMBL" id="HHJ53521.1"/>
    </source>
</evidence>
<gene>
    <name evidence="1" type="ORF">ENJ89_10030</name>
</gene>